<feature type="domain" description="Nephrocystin 3-like N-terminal" evidence="2">
    <location>
        <begin position="24"/>
        <end position="71"/>
    </location>
</feature>
<dbReference type="AlphaFoldDB" id="A0A4Q2D0H5"/>
<sequence>MQMQRLIFGPFKAAVPQGSQMGRSAESPFLIVIDGLDECEDKDEVQDLIDGMLAFFTENPFIPLRVFITSRVEQHIQSRLNVPGVRLENLVDHCSDEDIATFLDVLFEDERRRNPVIQAYGWQHGEWPTPSEKWQLIEHIGGSFIFASAVFKFIMGVKLGNAGRPGTPMDRLPLALKMNPGLDGLYGQTLARSEHLPYFSDIISTIALLEAPLPTSGIAELLGIHTYEVVSVLVNLQAVVQVPGRDDMPVTLCHTSLRDFLTTQSRSHRFFAHPSLHVRLFLRCIECELELRRQRPGGLIHARECVSAVGYALTHSAKHHSRGRDFFKLSASNSAIHLRREILAVYQVPESMNGLANVILSRFRHTGSLVDLGEAISLLRESLRLRPPPHPDRASSLKRLANALQSRYRLTQFIADLEEAISLLREAVTLGSSPSRLLGDALLLRYHHMGSMPVLEEAISLLHEALRLRPAPHPDRSASLNNLGAALLDRYLRAGSTPDLEQAISIFREALGLRASSHPLRSVPLGNLVISLQNMYEKNRALPHLQEAILYSGELLESHYPVGHENRAEWLGRLTSLLEMRFDATGREEDFADIARLKEEAYKSST</sequence>
<dbReference type="Pfam" id="PF13374">
    <property type="entry name" value="TPR_10"/>
    <property type="match status" value="1"/>
</dbReference>
<evidence type="ECO:0000256" key="1">
    <source>
        <dbReference type="ARBA" id="ARBA00022737"/>
    </source>
</evidence>
<organism evidence="3 4">
    <name type="scientific">Candolleomyces aberdarensis</name>
    <dbReference type="NCBI Taxonomy" id="2316362"/>
    <lineage>
        <taxon>Eukaryota</taxon>
        <taxon>Fungi</taxon>
        <taxon>Dikarya</taxon>
        <taxon>Basidiomycota</taxon>
        <taxon>Agaricomycotina</taxon>
        <taxon>Agaricomycetes</taxon>
        <taxon>Agaricomycetidae</taxon>
        <taxon>Agaricales</taxon>
        <taxon>Agaricineae</taxon>
        <taxon>Psathyrellaceae</taxon>
        <taxon>Candolleomyces</taxon>
    </lineage>
</organism>
<evidence type="ECO:0000313" key="3">
    <source>
        <dbReference type="EMBL" id="RXW11625.1"/>
    </source>
</evidence>
<gene>
    <name evidence="3" type="ORF">EST38_g14230</name>
</gene>
<evidence type="ECO:0000313" key="4">
    <source>
        <dbReference type="Proteomes" id="UP000290288"/>
    </source>
</evidence>
<dbReference type="PANTHER" id="PTHR10039">
    <property type="entry name" value="AMELOGENIN"/>
    <property type="match status" value="1"/>
</dbReference>
<dbReference type="Pfam" id="PF24883">
    <property type="entry name" value="NPHP3_N"/>
    <property type="match status" value="1"/>
</dbReference>
<dbReference type="Gene3D" id="1.25.40.10">
    <property type="entry name" value="Tetratricopeptide repeat domain"/>
    <property type="match status" value="2"/>
</dbReference>
<keyword evidence="1" id="KW-0677">Repeat</keyword>
<dbReference type="InterPro" id="IPR011990">
    <property type="entry name" value="TPR-like_helical_dom_sf"/>
</dbReference>
<evidence type="ECO:0000259" key="2">
    <source>
        <dbReference type="Pfam" id="PF24883"/>
    </source>
</evidence>
<dbReference type="InterPro" id="IPR056884">
    <property type="entry name" value="NPHP3-like_N"/>
</dbReference>
<dbReference type="EMBL" id="SDEE01001737">
    <property type="protein sequence ID" value="RXW11625.1"/>
    <property type="molecule type" value="Genomic_DNA"/>
</dbReference>
<reference evidence="3 4" key="1">
    <citation type="submission" date="2019-01" db="EMBL/GenBank/DDBJ databases">
        <title>Draft genome sequence of Psathyrella aberdarensis IHI B618.</title>
        <authorList>
            <person name="Buettner E."/>
            <person name="Kellner H."/>
        </authorList>
    </citation>
    <scope>NUCLEOTIDE SEQUENCE [LARGE SCALE GENOMIC DNA]</scope>
    <source>
        <strain evidence="3 4">IHI B618</strain>
    </source>
</reference>
<accession>A0A4Q2D0H5</accession>
<dbReference type="OrthoDB" id="163438at2759"/>
<dbReference type="SUPFAM" id="SSF48452">
    <property type="entry name" value="TPR-like"/>
    <property type="match status" value="2"/>
</dbReference>
<comment type="caution">
    <text evidence="3">The sequence shown here is derived from an EMBL/GenBank/DDBJ whole genome shotgun (WGS) entry which is preliminary data.</text>
</comment>
<name>A0A4Q2D0H5_9AGAR</name>
<proteinExistence type="predicted"/>
<protein>
    <recommendedName>
        <fullName evidence="2">Nephrocystin 3-like N-terminal domain-containing protein</fullName>
    </recommendedName>
</protein>
<dbReference type="Proteomes" id="UP000290288">
    <property type="component" value="Unassembled WGS sequence"/>
</dbReference>
<keyword evidence="4" id="KW-1185">Reference proteome</keyword>
<dbReference type="PANTHER" id="PTHR10039:SF14">
    <property type="entry name" value="NACHT DOMAIN-CONTAINING PROTEIN"/>
    <property type="match status" value="1"/>
</dbReference>